<dbReference type="Proteomes" id="UP000076555">
    <property type="component" value="Unassembled WGS sequence"/>
</dbReference>
<evidence type="ECO:0008006" key="5">
    <source>
        <dbReference type="Google" id="ProtNLM"/>
    </source>
</evidence>
<evidence type="ECO:0000313" key="3">
    <source>
        <dbReference type="EMBL" id="KZL51772.1"/>
    </source>
</evidence>
<gene>
    <name evidence="3" type="ORF">A2T98_00380</name>
</gene>
<evidence type="ECO:0000256" key="2">
    <source>
        <dbReference type="SAM" id="SignalP"/>
    </source>
</evidence>
<reference evidence="3 4" key="1">
    <citation type="submission" date="2016-04" db="EMBL/GenBank/DDBJ databases">
        <title>Draft Genome Assembly of the Bloom-forming Cyanobacterium Nodularia spumigena Strain CENA596 in Shrimp Production Ponds.</title>
        <authorList>
            <person name="Popin R.V."/>
            <person name="Rigonato J."/>
            <person name="Abreu V.A."/>
            <person name="Andreote A.P."/>
            <person name="Silveira S.B."/>
            <person name="Odebrecht C."/>
            <person name="Fiore M.F."/>
        </authorList>
    </citation>
    <scope>NUCLEOTIDE SEQUENCE [LARGE SCALE GENOMIC DNA]</scope>
    <source>
        <strain evidence="3 4">CENA596</strain>
    </source>
</reference>
<protein>
    <recommendedName>
        <fullName evidence="5">YtkA-like domain-containing protein</fullName>
    </recommendedName>
</protein>
<feature type="chain" id="PRO_5007876575" description="YtkA-like domain-containing protein" evidence="2">
    <location>
        <begin position="22"/>
        <end position="161"/>
    </location>
</feature>
<evidence type="ECO:0000313" key="4">
    <source>
        <dbReference type="Proteomes" id="UP000076555"/>
    </source>
</evidence>
<feature type="region of interest" description="Disordered" evidence="1">
    <location>
        <begin position="33"/>
        <end position="63"/>
    </location>
</feature>
<comment type="caution">
    <text evidence="3">The sequence shown here is derived from an EMBL/GenBank/DDBJ whole genome shotgun (WGS) entry which is preliminary data.</text>
</comment>
<organism evidence="3 4">
    <name type="scientific">Nodularia spumigena CENA596</name>
    <dbReference type="NCBI Taxonomy" id="1819295"/>
    <lineage>
        <taxon>Bacteria</taxon>
        <taxon>Bacillati</taxon>
        <taxon>Cyanobacteriota</taxon>
        <taxon>Cyanophyceae</taxon>
        <taxon>Nostocales</taxon>
        <taxon>Nodulariaceae</taxon>
        <taxon>Nodularia</taxon>
    </lineage>
</organism>
<feature type="compositionally biased region" description="Low complexity" evidence="1">
    <location>
        <begin position="33"/>
        <end position="50"/>
    </location>
</feature>
<dbReference type="PROSITE" id="PS51257">
    <property type="entry name" value="PROKAR_LIPOPROTEIN"/>
    <property type="match status" value="1"/>
</dbReference>
<feature type="signal peptide" evidence="2">
    <location>
        <begin position="1"/>
        <end position="21"/>
    </location>
</feature>
<accession>A0A166L0Y9</accession>
<dbReference type="RefSeq" id="WP_063871079.1">
    <property type="nucleotide sequence ID" value="NZ_CAWMRI010000005.1"/>
</dbReference>
<keyword evidence="2" id="KW-0732">Signal</keyword>
<proteinExistence type="predicted"/>
<dbReference type="EMBL" id="LWAJ01000005">
    <property type="protein sequence ID" value="KZL51772.1"/>
    <property type="molecule type" value="Genomic_DNA"/>
</dbReference>
<sequence length="161" mass="16900">MKSLSSCLIFLGCTGLLFVGACSNGNEVVNTEGAASSSAETPAASVAPVAKSNHEHGASKGGQVVETGTYHLEFLADKEAGGSHLDLYLLTGDTHETVPNANVTAQIQTPDGTEKTLPFTYDAEGKHYMAMLNEAASGQYQVRITADVKGETVNGRFSFNR</sequence>
<dbReference type="AlphaFoldDB" id="A0A166L0Y9"/>
<dbReference type="OrthoDB" id="563554at2"/>
<evidence type="ECO:0000256" key="1">
    <source>
        <dbReference type="SAM" id="MobiDB-lite"/>
    </source>
</evidence>
<name>A0A166L0Y9_NODSP</name>